<dbReference type="PROSITE" id="PS00892">
    <property type="entry name" value="HIT_1"/>
    <property type="match status" value="1"/>
</dbReference>
<dbReference type="GO" id="GO:0003824">
    <property type="term" value="F:catalytic activity"/>
    <property type="evidence" value="ECO:0007669"/>
    <property type="project" value="InterPro"/>
</dbReference>
<dbReference type="PRINTS" id="PR00332">
    <property type="entry name" value="HISTRIAD"/>
</dbReference>
<dbReference type="InterPro" id="IPR011146">
    <property type="entry name" value="HIT-like"/>
</dbReference>
<dbReference type="EMBL" id="QOQD01000006">
    <property type="protein sequence ID" value="RCL73486.1"/>
    <property type="molecule type" value="Genomic_DNA"/>
</dbReference>
<protein>
    <submittedName>
        <fullName evidence="5">HIT domain-containing protein</fullName>
    </submittedName>
</protein>
<dbReference type="Proteomes" id="UP000253570">
    <property type="component" value="Unassembled WGS sequence"/>
</dbReference>
<dbReference type="AlphaFoldDB" id="A0A368DQ91"/>
<feature type="domain" description="HIT" evidence="4">
    <location>
        <begin position="9"/>
        <end position="116"/>
    </location>
</feature>
<dbReference type="PANTHER" id="PTHR46648">
    <property type="entry name" value="HIT FAMILY PROTEIN 1"/>
    <property type="match status" value="1"/>
</dbReference>
<evidence type="ECO:0000259" key="4">
    <source>
        <dbReference type="PROSITE" id="PS51084"/>
    </source>
</evidence>
<gene>
    <name evidence="5" type="ORF">DBW71_03130</name>
</gene>
<dbReference type="InterPro" id="IPR001310">
    <property type="entry name" value="Histidine_triad_HIT"/>
</dbReference>
<dbReference type="PANTHER" id="PTHR46648:SF1">
    <property type="entry name" value="ADENOSINE 5'-MONOPHOSPHORAMIDASE HNT1"/>
    <property type="match status" value="1"/>
</dbReference>
<sequence>MIEYDSNNIFLKIISNEIPSLKVYEDTNTIVIMDAYPEMPGHMLVIPKKKSRNIMDIGLEDLSKLILIVKKITESQIYVFGAAGCKIKHNCESSAGQVIFHTHFHVIPVFEKECEMSPELNTIEKQANAVIAYLMEN</sequence>
<feature type="short sequence motif" description="Histidine triad motif" evidence="2 3">
    <location>
        <begin position="101"/>
        <end position="105"/>
    </location>
</feature>
<dbReference type="SUPFAM" id="SSF54197">
    <property type="entry name" value="HIT-like"/>
    <property type="match status" value="1"/>
</dbReference>
<evidence type="ECO:0000256" key="2">
    <source>
        <dbReference type="PIRSR" id="PIRSR601310-3"/>
    </source>
</evidence>
<dbReference type="Pfam" id="PF01230">
    <property type="entry name" value="HIT"/>
    <property type="match status" value="1"/>
</dbReference>
<evidence type="ECO:0000256" key="3">
    <source>
        <dbReference type="PROSITE-ProRule" id="PRU00464"/>
    </source>
</evidence>
<dbReference type="InterPro" id="IPR036265">
    <property type="entry name" value="HIT-like_sf"/>
</dbReference>
<name>A0A368DQ91_9PROT</name>
<evidence type="ECO:0000313" key="5">
    <source>
        <dbReference type="EMBL" id="RCL73486.1"/>
    </source>
</evidence>
<comment type="caution">
    <text evidence="5">The sequence shown here is derived from an EMBL/GenBank/DDBJ whole genome shotgun (WGS) entry which is preliminary data.</text>
</comment>
<evidence type="ECO:0000313" key="6">
    <source>
        <dbReference type="Proteomes" id="UP000253570"/>
    </source>
</evidence>
<organism evidence="5 6">
    <name type="scientific">PS1 clade bacterium</name>
    <dbReference type="NCBI Taxonomy" id="2175152"/>
    <lineage>
        <taxon>Bacteria</taxon>
        <taxon>Pseudomonadati</taxon>
        <taxon>Pseudomonadota</taxon>
        <taxon>Alphaproteobacteria</taxon>
        <taxon>PS1 clade</taxon>
    </lineage>
</organism>
<accession>A0A368DQ91</accession>
<dbReference type="PROSITE" id="PS51084">
    <property type="entry name" value="HIT_2"/>
    <property type="match status" value="1"/>
</dbReference>
<evidence type="ECO:0000256" key="1">
    <source>
        <dbReference type="PIRSR" id="PIRSR601310-1"/>
    </source>
</evidence>
<feature type="active site" description="Tele-AMP-histidine intermediate" evidence="1">
    <location>
        <position position="103"/>
    </location>
</feature>
<reference evidence="5 6" key="1">
    <citation type="journal article" date="2018" name="Microbiome">
        <title>Fine metagenomic profile of the Mediterranean stratified and mixed water columns revealed by assembly and recruitment.</title>
        <authorList>
            <person name="Haro-Moreno J.M."/>
            <person name="Lopez-Perez M."/>
            <person name="De La Torre J.R."/>
            <person name="Picazo A."/>
            <person name="Camacho A."/>
            <person name="Rodriguez-Valera F."/>
        </authorList>
    </citation>
    <scope>NUCLEOTIDE SEQUENCE [LARGE SCALE GENOMIC DNA]</scope>
    <source>
        <strain evidence="5">MED-G57</strain>
    </source>
</reference>
<dbReference type="GO" id="GO:0009117">
    <property type="term" value="P:nucleotide metabolic process"/>
    <property type="evidence" value="ECO:0007669"/>
    <property type="project" value="TreeGrafter"/>
</dbReference>
<dbReference type="Gene3D" id="3.30.428.10">
    <property type="entry name" value="HIT-like"/>
    <property type="match status" value="1"/>
</dbReference>
<proteinExistence type="predicted"/>
<dbReference type="InterPro" id="IPR019808">
    <property type="entry name" value="Histidine_triad_CS"/>
</dbReference>